<dbReference type="KEGG" id="rpne:NCTC8284_02887"/>
<sequence length="115" mass="13063">MYTSTEELDAYFADSHNMKPYLFCEYLHAMGNSCGDAEDYFQAMERHRGAAGGFVWEWCNHSPYLPHSERMGYGGDFGDVPNDGNFCADGLVTADCQIQSSLLELKMYSVRFEPF</sequence>
<comment type="catalytic activity">
    <reaction evidence="1">
        <text>Hydrolysis of terminal non-reducing beta-D-galactose residues in beta-D-galactosides.</text>
        <dbReference type="EC" id="3.2.1.23"/>
    </reaction>
</comment>
<dbReference type="InterPro" id="IPR006103">
    <property type="entry name" value="Glyco_hydro_2_cat"/>
</dbReference>
<evidence type="ECO:0000256" key="2">
    <source>
        <dbReference type="ARBA" id="ARBA00012756"/>
    </source>
</evidence>
<dbReference type="InterPro" id="IPR017853">
    <property type="entry name" value="GH"/>
</dbReference>
<dbReference type="GO" id="GO:0004565">
    <property type="term" value="F:beta-galactosidase activity"/>
    <property type="evidence" value="ECO:0007669"/>
    <property type="project" value="UniProtKB-EC"/>
</dbReference>
<dbReference type="InterPro" id="IPR050347">
    <property type="entry name" value="Bact_Beta-galactosidase"/>
</dbReference>
<evidence type="ECO:0000256" key="1">
    <source>
        <dbReference type="ARBA" id="ARBA00001412"/>
    </source>
</evidence>
<evidence type="ECO:0000313" key="6">
    <source>
        <dbReference type="EMBL" id="VEH67690.1"/>
    </source>
</evidence>
<dbReference type="SUPFAM" id="SSF51445">
    <property type="entry name" value="(Trans)glycosidases"/>
    <property type="match status" value="1"/>
</dbReference>
<organism evidence="6 7">
    <name type="scientific">Rodentibacter pneumotropicus</name>
    <dbReference type="NCBI Taxonomy" id="758"/>
    <lineage>
        <taxon>Bacteria</taxon>
        <taxon>Pseudomonadati</taxon>
        <taxon>Pseudomonadota</taxon>
        <taxon>Gammaproteobacteria</taxon>
        <taxon>Pasteurellales</taxon>
        <taxon>Pasteurellaceae</taxon>
        <taxon>Rodentibacter</taxon>
    </lineage>
</organism>
<dbReference type="EC" id="3.2.1.23" evidence="2"/>
<proteinExistence type="predicted"/>
<gene>
    <name evidence="6" type="primary">lacZ_2</name>
    <name evidence="6" type="ORF">NCTC8284_02887</name>
</gene>
<dbReference type="PANTHER" id="PTHR46323">
    <property type="entry name" value="BETA-GALACTOSIDASE"/>
    <property type="match status" value="1"/>
</dbReference>
<accession>A0A448MRC9</accession>
<evidence type="ECO:0000256" key="3">
    <source>
        <dbReference type="ARBA" id="ARBA00022801"/>
    </source>
</evidence>
<dbReference type="Pfam" id="PF02836">
    <property type="entry name" value="Glyco_hydro_2_C"/>
    <property type="match status" value="1"/>
</dbReference>
<dbReference type="GO" id="GO:0005990">
    <property type="term" value="P:lactose catabolic process"/>
    <property type="evidence" value="ECO:0007669"/>
    <property type="project" value="TreeGrafter"/>
</dbReference>
<dbReference type="PANTHER" id="PTHR46323:SF2">
    <property type="entry name" value="BETA-GALACTOSIDASE"/>
    <property type="match status" value="1"/>
</dbReference>
<feature type="domain" description="Glycoside hydrolase family 2 catalytic" evidence="5">
    <location>
        <begin position="4"/>
        <end position="109"/>
    </location>
</feature>
<evidence type="ECO:0000313" key="7">
    <source>
        <dbReference type="Proteomes" id="UP000278733"/>
    </source>
</evidence>
<reference evidence="6 7" key="1">
    <citation type="submission" date="2018-12" db="EMBL/GenBank/DDBJ databases">
        <authorList>
            <consortium name="Pathogen Informatics"/>
        </authorList>
    </citation>
    <scope>NUCLEOTIDE SEQUENCE [LARGE SCALE GENOMIC DNA]</scope>
    <source>
        <strain evidence="6 7">NCTC8284</strain>
    </source>
</reference>
<dbReference type="Gene3D" id="3.20.20.80">
    <property type="entry name" value="Glycosidases"/>
    <property type="match status" value="1"/>
</dbReference>
<keyword evidence="3 6" id="KW-0378">Hydrolase</keyword>
<evidence type="ECO:0000259" key="5">
    <source>
        <dbReference type="Pfam" id="PF02836"/>
    </source>
</evidence>
<evidence type="ECO:0000256" key="4">
    <source>
        <dbReference type="ARBA" id="ARBA00023295"/>
    </source>
</evidence>
<keyword evidence="4 6" id="KW-0326">Glycosidase</keyword>
<dbReference type="AlphaFoldDB" id="A0A448MRC9"/>
<dbReference type="GO" id="GO:0009341">
    <property type="term" value="C:beta-galactosidase complex"/>
    <property type="evidence" value="ECO:0007669"/>
    <property type="project" value="TreeGrafter"/>
</dbReference>
<name>A0A448MRC9_9PAST</name>
<protein>
    <recommendedName>
        <fullName evidence="2">beta-galactosidase</fullName>
        <ecNumber evidence="2">3.2.1.23</ecNumber>
    </recommendedName>
</protein>
<dbReference type="EMBL" id="LR134405">
    <property type="protein sequence ID" value="VEH67690.1"/>
    <property type="molecule type" value="Genomic_DNA"/>
</dbReference>
<dbReference type="Proteomes" id="UP000278733">
    <property type="component" value="Chromosome"/>
</dbReference>